<organism evidence="9 10">
    <name type="scientific">Leuconostoc kimchii</name>
    <dbReference type="NCBI Taxonomy" id="136609"/>
    <lineage>
        <taxon>Bacteria</taxon>
        <taxon>Bacillati</taxon>
        <taxon>Bacillota</taxon>
        <taxon>Bacilli</taxon>
        <taxon>Lactobacillales</taxon>
        <taxon>Lactobacillaceae</taxon>
        <taxon>Leuconostoc</taxon>
    </lineage>
</organism>
<keyword evidence="4 7" id="KW-1133">Transmembrane helix</keyword>
<proteinExistence type="predicted"/>
<keyword evidence="3 7" id="KW-0812">Transmembrane</keyword>
<name>A0ABX5SH64_9LACO</name>
<gene>
    <name evidence="9" type="ORF">EW139_00510</name>
</gene>
<keyword evidence="5 7" id="KW-0472">Membrane</keyword>
<feature type="region of interest" description="Disordered" evidence="6">
    <location>
        <begin position="68"/>
        <end position="88"/>
    </location>
</feature>
<protein>
    <submittedName>
        <fullName evidence="9">PspC domain-containing protein</fullName>
    </submittedName>
</protein>
<accession>A0ABX5SH64</accession>
<sequence>MTKKKAFTRSRDNRMIGGVIGGVSDYFGWDATIVRIIFVLISIFSAAFPGTLVYILAWIIIPDAPRKTHYYSNREPKDVTPDDDYNRP</sequence>
<dbReference type="Proteomes" id="UP000295756">
    <property type="component" value="Chromosome"/>
</dbReference>
<evidence type="ECO:0000256" key="7">
    <source>
        <dbReference type="SAM" id="Phobius"/>
    </source>
</evidence>
<feature type="domain" description="Phage shock protein PspC N-terminal" evidence="8">
    <location>
        <begin position="5"/>
        <end position="63"/>
    </location>
</feature>
<dbReference type="PANTHER" id="PTHR33885:SF3">
    <property type="entry name" value="PHAGE SHOCK PROTEIN C"/>
    <property type="match status" value="1"/>
</dbReference>
<dbReference type="InterPro" id="IPR007168">
    <property type="entry name" value="Phageshock_PspC_N"/>
</dbReference>
<evidence type="ECO:0000256" key="3">
    <source>
        <dbReference type="ARBA" id="ARBA00022692"/>
    </source>
</evidence>
<evidence type="ECO:0000256" key="4">
    <source>
        <dbReference type="ARBA" id="ARBA00022989"/>
    </source>
</evidence>
<comment type="subcellular location">
    <subcellularLocation>
        <location evidence="1">Cell membrane</location>
        <topology evidence="1">Single-pass membrane protein</topology>
    </subcellularLocation>
</comment>
<dbReference type="PANTHER" id="PTHR33885">
    <property type="entry name" value="PHAGE SHOCK PROTEIN C"/>
    <property type="match status" value="1"/>
</dbReference>
<evidence type="ECO:0000256" key="2">
    <source>
        <dbReference type="ARBA" id="ARBA00022475"/>
    </source>
</evidence>
<feature type="compositionally biased region" description="Basic and acidic residues" evidence="6">
    <location>
        <begin position="72"/>
        <end position="88"/>
    </location>
</feature>
<feature type="transmembrane region" description="Helical" evidence="7">
    <location>
        <begin position="35"/>
        <end position="61"/>
    </location>
</feature>
<dbReference type="EMBL" id="CP037939">
    <property type="protein sequence ID" value="QBR46681.1"/>
    <property type="molecule type" value="Genomic_DNA"/>
</dbReference>
<dbReference type="InterPro" id="IPR052027">
    <property type="entry name" value="PspC"/>
</dbReference>
<evidence type="ECO:0000313" key="9">
    <source>
        <dbReference type="EMBL" id="QBR46681.1"/>
    </source>
</evidence>
<dbReference type="Pfam" id="PF04024">
    <property type="entry name" value="PspC"/>
    <property type="match status" value="1"/>
</dbReference>
<reference evidence="9 10" key="1">
    <citation type="submission" date="2019-03" db="EMBL/GenBank/DDBJ databases">
        <title>Complete Genome Sequence of Leuconostoc kimchii strain NKJ218 Isolated from Homemade Kimchi.</title>
        <authorList>
            <person name="Jung J.Y."/>
            <person name="Jin H.M."/>
            <person name="Jung J.-W."/>
            <person name="Lee S.-Y."/>
            <person name="Ryu B.-G."/>
            <person name="Han S.-S."/>
            <person name="Kang H.K."/>
            <person name="Choi H.W."/>
            <person name="Chung E.J."/>
            <person name="Choi K.-M."/>
        </authorList>
    </citation>
    <scope>NUCLEOTIDE SEQUENCE [LARGE SCALE GENOMIC DNA]</scope>
    <source>
        <strain evidence="9 10">NKJ218</strain>
    </source>
</reference>
<evidence type="ECO:0000259" key="8">
    <source>
        <dbReference type="Pfam" id="PF04024"/>
    </source>
</evidence>
<evidence type="ECO:0000256" key="5">
    <source>
        <dbReference type="ARBA" id="ARBA00023136"/>
    </source>
</evidence>
<keyword evidence="2" id="KW-1003">Cell membrane</keyword>
<keyword evidence="10" id="KW-1185">Reference proteome</keyword>
<evidence type="ECO:0000256" key="1">
    <source>
        <dbReference type="ARBA" id="ARBA00004162"/>
    </source>
</evidence>
<evidence type="ECO:0000313" key="10">
    <source>
        <dbReference type="Proteomes" id="UP000295756"/>
    </source>
</evidence>
<evidence type="ECO:0000256" key="6">
    <source>
        <dbReference type="SAM" id="MobiDB-lite"/>
    </source>
</evidence>
<dbReference type="RefSeq" id="WP_013102758.1">
    <property type="nucleotide sequence ID" value="NZ_CP037939.1"/>
</dbReference>